<dbReference type="Proteomes" id="UP000708208">
    <property type="component" value="Unassembled WGS sequence"/>
</dbReference>
<name>A0A8J2LUS7_9HEXA</name>
<proteinExistence type="predicted"/>
<keyword evidence="2" id="KW-1185">Reference proteome</keyword>
<evidence type="ECO:0000313" key="1">
    <source>
        <dbReference type="EMBL" id="CAG7828500.1"/>
    </source>
</evidence>
<organism evidence="1 2">
    <name type="scientific">Allacma fusca</name>
    <dbReference type="NCBI Taxonomy" id="39272"/>
    <lineage>
        <taxon>Eukaryota</taxon>
        <taxon>Metazoa</taxon>
        <taxon>Ecdysozoa</taxon>
        <taxon>Arthropoda</taxon>
        <taxon>Hexapoda</taxon>
        <taxon>Collembola</taxon>
        <taxon>Symphypleona</taxon>
        <taxon>Sminthuridae</taxon>
        <taxon>Allacma</taxon>
    </lineage>
</organism>
<dbReference type="EMBL" id="CAJVCH010547796">
    <property type="protein sequence ID" value="CAG7828500.1"/>
    <property type="molecule type" value="Genomic_DNA"/>
</dbReference>
<dbReference type="AlphaFoldDB" id="A0A8J2LUS7"/>
<comment type="caution">
    <text evidence="1">The sequence shown here is derived from an EMBL/GenBank/DDBJ whole genome shotgun (WGS) entry which is preliminary data.</text>
</comment>
<evidence type="ECO:0000313" key="2">
    <source>
        <dbReference type="Proteomes" id="UP000708208"/>
    </source>
</evidence>
<accession>A0A8J2LUS7</accession>
<protein>
    <submittedName>
        <fullName evidence="1">Uncharacterized protein</fullName>
    </submittedName>
</protein>
<sequence>YQVTEASKGVLQIEIVELVSTHRKDFHFHAKNAVPKETLTKYRPSLL</sequence>
<feature type="non-terminal residue" evidence="1">
    <location>
        <position position="1"/>
    </location>
</feature>
<reference evidence="1" key="1">
    <citation type="submission" date="2021-06" db="EMBL/GenBank/DDBJ databases">
        <authorList>
            <person name="Hodson N. C."/>
            <person name="Mongue J. A."/>
            <person name="Jaron S. K."/>
        </authorList>
    </citation>
    <scope>NUCLEOTIDE SEQUENCE</scope>
</reference>
<gene>
    <name evidence="1" type="ORF">AFUS01_LOCUS38425</name>
</gene>